<keyword evidence="5" id="KW-1185">Reference proteome</keyword>
<keyword evidence="2" id="KW-0812">Transmembrane</keyword>
<organism evidence="4 5">
    <name type="scientific">Diversispora eburnea</name>
    <dbReference type="NCBI Taxonomy" id="1213867"/>
    <lineage>
        <taxon>Eukaryota</taxon>
        <taxon>Fungi</taxon>
        <taxon>Fungi incertae sedis</taxon>
        <taxon>Mucoromycota</taxon>
        <taxon>Glomeromycotina</taxon>
        <taxon>Glomeromycetes</taxon>
        <taxon>Diversisporales</taxon>
        <taxon>Diversisporaceae</taxon>
        <taxon>Diversispora</taxon>
    </lineage>
</organism>
<sequence>MSVIKNKLLLIFIHGFKGHDTNFEETRSNLDIESIVYPTYNTKGDFKVVVNEFCEWLEIIVKEREDEIKFDYRNDSGQVLVCLFGHSMGGILGADAILKYRINSSVIQNPPKIIGLIGFDTPYYGLHEEISSIAIKKATNITQSIKSSGLLTGFNALATITVGCVAGVAGIAGIAILNRQKIYEWVESHLKYVGILWNFEELEKRMEDIISLSDITFHCFYTQLLPNEEDSSSSFFTSSSTRTFISLPPPKMKKYFSTIECNLKDEIDAHIDMFKVETEHYPKFRQETFQKVNEILDHWETMRLSQLEY</sequence>
<dbReference type="OrthoDB" id="442243at2759"/>
<keyword evidence="2" id="KW-0472">Membrane</keyword>
<proteinExistence type="inferred from homology"/>
<dbReference type="Gene3D" id="3.40.50.1820">
    <property type="entry name" value="alpha/beta hydrolase"/>
    <property type="match status" value="1"/>
</dbReference>
<feature type="domain" description="DUF676" evidence="3">
    <location>
        <begin position="6"/>
        <end position="136"/>
    </location>
</feature>
<accession>A0A9N9BCK1</accession>
<dbReference type="SUPFAM" id="SSF53474">
    <property type="entry name" value="alpha/beta-Hydrolases"/>
    <property type="match status" value="1"/>
</dbReference>
<comment type="similarity">
    <text evidence="1">Belongs to the putative lipase ROG1 family.</text>
</comment>
<evidence type="ECO:0000313" key="5">
    <source>
        <dbReference type="Proteomes" id="UP000789706"/>
    </source>
</evidence>
<comment type="caution">
    <text evidence="4">The sequence shown here is derived from an EMBL/GenBank/DDBJ whole genome shotgun (WGS) entry which is preliminary data.</text>
</comment>
<reference evidence="4" key="1">
    <citation type="submission" date="2021-06" db="EMBL/GenBank/DDBJ databases">
        <authorList>
            <person name="Kallberg Y."/>
            <person name="Tangrot J."/>
            <person name="Rosling A."/>
        </authorList>
    </citation>
    <scope>NUCLEOTIDE SEQUENCE</scope>
    <source>
        <strain evidence="4">AZ414A</strain>
    </source>
</reference>
<dbReference type="Proteomes" id="UP000789706">
    <property type="component" value="Unassembled WGS sequence"/>
</dbReference>
<evidence type="ECO:0000256" key="1">
    <source>
        <dbReference type="ARBA" id="ARBA00007920"/>
    </source>
</evidence>
<feature type="transmembrane region" description="Helical" evidence="2">
    <location>
        <begin position="154"/>
        <end position="177"/>
    </location>
</feature>
<dbReference type="InterPro" id="IPR007751">
    <property type="entry name" value="DUF676_lipase-like"/>
</dbReference>
<protein>
    <submittedName>
        <fullName evidence="4">10135_t:CDS:1</fullName>
    </submittedName>
</protein>
<gene>
    <name evidence="4" type="ORF">DEBURN_LOCUS7494</name>
</gene>
<dbReference type="PANTHER" id="PTHR47842:SF1">
    <property type="entry name" value="DUF676 DOMAIN-CONTAINING PROTEIN"/>
    <property type="match status" value="1"/>
</dbReference>
<dbReference type="Pfam" id="PF05057">
    <property type="entry name" value="DUF676"/>
    <property type="match status" value="1"/>
</dbReference>
<dbReference type="InterPro" id="IPR029058">
    <property type="entry name" value="AB_hydrolase_fold"/>
</dbReference>
<dbReference type="AlphaFoldDB" id="A0A9N9BCK1"/>
<name>A0A9N9BCK1_9GLOM</name>
<evidence type="ECO:0000259" key="3">
    <source>
        <dbReference type="Pfam" id="PF05057"/>
    </source>
</evidence>
<dbReference type="PANTHER" id="PTHR47842">
    <property type="entry name" value="EXPRESSED PROTEIN"/>
    <property type="match status" value="1"/>
</dbReference>
<keyword evidence="2" id="KW-1133">Transmembrane helix</keyword>
<evidence type="ECO:0000256" key="2">
    <source>
        <dbReference type="SAM" id="Phobius"/>
    </source>
</evidence>
<evidence type="ECO:0000313" key="4">
    <source>
        <dbReference type="EMBL" id="CAG8559094.1"/>
    </source>
</evidence>
<dbReference type="EMBL" id="CAJVPK010000914">
    <property type="protein sequence ID" value="CAG8559094.1"/>
    <property type="molecule type" value="Genomic_DNA"/>
</dbReference>